<proteinExistence type="predicted"/>
<dbReference type="AlphaFoldDB" id="A0A0G1FHN8"/>
<comment type="caution">
    <text evidence="1">The sequence shown here is derived from an EMBL/GenBank/DDBJ whole genome shotgun (WGS) entry which is preliminary data.</text>
</comment>
<sequence length="145" mass="17724">MKNLIESWHSLLNMPKHDLAWHTEDIADEFEEFKEARGFIDKWSELSDVAYTYTRAQWSGHKNVEFPFKQINLYIGFLYMLPKYTLRWRFFRVLGEKFNKNIKITEVRNSKKIEKLEHIAKKYNLDPTKFKDEAKKLMKRWVFLK</sequence>
<accession>A0A0G1FHN8</accession>
<reference evidence="1 2" key="1">
    <citation type="journal article" date="2015" name="Nature">
        <title>rRNA introns, odd ribosomes, and small enigmatic genomes across a large radiation of phyla.</title>
        <authorList>
            <person name="Brown C.T."/>
            <person name="Hug L.A."/>
            <person name="Thomas B.C."/>
            <person name="Sharon I."/>
            <person name="Castelle C.J."/>
            <person name="Singh A."/>
            <person name="Wilkins M.J."/>
            <person name="Williams K.H."/>
            <person name="Banfield J.F."/>
        </authorList>
    </citation>
    <scope>NUCLEOTIDE SEQUENCE [LARGE SCALE GENOMIC DNA]</scope>
</reference>
<dbReference type="Proteomes" id="UP000033831">
    <property type="component" value="Unassembled WGS sequence"/>
</dbReference>
<evidence type="ECO:0000313" key="1">
    <source>
        <dbReference type="EMBL" id="KKT21925.1"/>
    </source>
</evidence>
<gene>
    <name evidence="1" type="ORF">UW07_C0052G0009</name>
</gene>
<dbReference type="EMBL" id="LCGX01000052">
    <property type="protein sequence ID" value="KKT21925.1"/>
    <property type="molecule type" value="Genomic_DNA"/>
</dbReference>
<organism evidence="1 2">
    <name type="scientific">Candidatus Nomurabacteria bacterium GW2011_GWF2_43_8</name>
    <dbReference type="NCBI Taxonomy" id="1618779"/>
    <lineage>
        <taxon>Bacteria</taxon>
        <taxon>Candidatus Nomuraibacteriota</taxon>
    </lineage>
</organism>
<protein>
    <submittedName>
        <fullName evidence="1">Uncharacterized protein</fullName>
    </submittedName>
</protein>
<evidence type="ECO:0000313" key="2">
    <source>
        <dbReference type="Proteomes" id="UP000033831"/>
    </source>
</evidence>
<name>A0A0G1FHN8_9BACT</name>